<protein>
    <submittedName>
        <fullName evidence="2">Uncharacterized protein</fullName>
    </submittedName>
</protein>
<accession>A0AAD7EYP5</accession>
<comment type="caution">
    <text evidence="2">The sequence shown here is derived from an EMBL/GenBank/DDBJ whole genome shotgun (WGS) entry which is preliminary data.</text>
</comment>
<dbReference type="Proteomes" id="UP001218218">
    <property type="component" value="Unassembled WGS sequence"/>
</dbReference>
<feature type="compositionally biased region" description="Basic and acidic residues" evidence="1">
    <location>
        <begin position="135"/>
        <end position="151"/>
    </location>
</feature>
<keyword evidence="3" id="KW-1185">Reference proteome</keyword>
<dbReference type="EMBL" id="JARIHO010000007">
    <property type="protein sequence ID" value="KAJ7358405.1"/>
    <property type="molecule type" value="Genomic_DNA"/>
</dbReference>
<dbReference type="PANTHER" id="PTHR34693">
    <property type="entry name" value="PROTEIN PAR32"/>
    <property type="match status" value="1"/>
</dbReference>
<sequence length="232" mass="24404">MNRDQQTSTSPSSRRTFSDRISAVGAKINRALSSDAGRGGYNPETESITSTVVEGQDRSSSRGRNFQSSGRGGAGNIHSTPAASNGEVQDFPWPRGRERAPVTRAAPTQVVRSTGRGGSGNFSQSPPAADPSYSLRDREILRAHAEADKTAFRSSGRGGIGNIVHPSYPTPPSSDPSSRSRSRSIDPVASPTTTDIRLGVGAGYSPSPSRERRDVNGYPVNGVDGYGRGNGT</sequence>
<organism evidence="2 3">
    <name type="scientific">Mycena albidolilacea</name>
    <dbReference type="NCBI Taxonomy" id="1033008"/>
    <lineage>
        <taxon>Eukaryota</taxon>
        <taxon>Fungi</taxon>
        <taxon>Dikarya</taxon>
        <taxon>Basidiomycota</taxon>
        <taxon>Agaricomycotina</taxon>
        <taxon>Agaricomycetes</taxon>
        <taxon>Agaricomycetidae</taxon>
        <taxon>Agaricales</taxon>
        <taxon>Marasmiineae</taxon>
        <taxon>Mycenaceae</taxon>
        <taxon>Mycena</taxon>
    </lineage>
</organism>
<dbReference type="AlphaFoldDB" id="A0AAD7EYP5"/>
<feature type="compositionally biased region" description="Polar residues" evidence="1">
    <location>
        <begin position="77"/>
        <end position="87"/>
    </location>
</feature>
<reference evidence="2" key="1">
    <citation type="submission" date="2023-03" db="EMBL/GenBank/DDBJ databases">
        <title>Massive genome expansion in bonnet fungi (Mycena s.s.) driven by repeated elements and novel gene families across ecological guilds.</title>
        <authorList>
            <consortium name="Lawrence Berkeley National Laboratory"/>
            <person name="Harder C.B."/>
            <person name="Miyauchi S."/>
            <person name="Viragh M."/>
            <person name="Kuo A."/>
            <person name="Thoen E."/>
            <person name="Andreopoulos B."/>
            <person name="Lu D."/>
            <person name="Skrede I."/>
            <person name="Drula E."/>
            <person name="Henrissat B."/>
            <person name="Morin E."/>
            <person name="Kohler A."/>
            <person name="Barry K."/>
            <person name="LaButti K."/>
            <person name="Morin E."/>
            <person name="Salamov A."/>
            <person name="Lipzen A."/>
            <person name="Mereny Z."/>
            <person name="Hegedus B."/>
            <person name="Baldrian P."/>
            <person name="Stursova M."/>
            <person name="Weitz H."/>
            <person name="Taylor A."/>
            <person name="Grigoriev I.V."/>
            <person name="Nagy L.G."/>
            <person name="Martin F."/>
            <person name="Kauserud H."/>
        </authorList>
    </citation>
    <scope>NUCLEOTIDE SEQUENCE</scope>
    <source>
        <strain evidence="2">CBHHK002</strain>
    </source>
</reference>
<feature type="compositionally biased region" description="Polar residues" evidence="1">
    <location>
        <begin position="44"/>
        <end position="53"/>
    </location>
</feature>
<proteinExistence type="predicted"/>
<dbReference type="Pfam" id="PF12223">
    <property type="entry name" value="DUF3602"/>
    <property type="match status" value="1"/>
</dbReference>
<evidence type="ECO:0000256" key="1">
    <source>
        <dbReference type="SAM" id="MobiDB-lite"/>
    </source>
</evidence>
<dbReference type="InterPro" id="IPR022024">
    <property type="entry name" value="DUF3602"/>
</dbReference>
<dbReference type="InterPro" id="IPR053203">
    <property type="entry name" value="Cisplatin_resist-associated"/>
</dbReference>
<feature type="region of interest" description="Disordered" evidence="1">
    <location>
        <begin position="29"/>
        <end position="232"/>
    </location>
</feature>
<dbReference type="PANTHER" id="PTHR34693:SF1">
    <property type="entry name" value="PROTEIN PAR32"/>
    <property type="match status" value="1"/>
</dbReference>
<evidence type="ECO:0000313" key="2">
    <source>
        <dbReference type="EMBL" id="KAJ7358405.1"/>
    </source>
</evidence>
<gene>
    <name evidence="2" type="ORF">DFH08DRAFT_1075491</name>
</gene>
<name>A0AAD7EYP5_9AGAR</name>
<evidence type="ECO:0000313" key="3">
    <source>
        <dbReference type="Proteomes" id="UP001218218"/>
    </source>
</evidence>